<evidence type="ECO:0000256" key="5">
    <source>
        <dbReference type="ARBA" id="ARBA00023002"/>
    </source>
</evidence>
<comment type="cofactor">
    <cofactor evidence="1 8">
        <name>heme</name>
        <dbReference type="ChEBI" id="CHEBI:30413"/>
    </cofactor>
</comment>
<keyword evidence="3 8" id="KW-0349">Heme</keyword>
<reference evidence="11 12" key="1">
    <citation type="journal article" date="2016" name="Sci. Rep.">
        <title>Draft genome sequencing and secretome analysis of fungal phytopathogen Ascochyta rabiei provides insight into the necrotrophic effector repertoire.</title>
        <authorList>
            <person name="Verma S."/>
            <person name="Gazara R.K."/>
            <person name="Nizam S."/>
            <person name="Parween S."/>
            <person name="Chattopadhyay D."/>
            <person name="Verma P.K."/>
        </authorList>
    </citation>
    <scope>NUCLEOTIDE SEQUENCE [LARGE SCALE GENOMIC DNA]</scope>
    <source>
        <strain evidence="11 12">ArDII</strain>
    </source>
</reference>
<dbReference type="AlphaFoldDB" id="A0A163AJ05"/>
<sequence length="533" mass="59544">MAITSLFSGAIILVALYIINELVLKRGAKSLPLPPGPRGLPLIGNIKDLPPPGEKEYLHWLKLKDAYGPISSLTVLGQTLVFIHDKDMAIELMEKRAAIHSGRPIMPFGNMCGWEGGMGAQQNNASFRAQRKHFFQQIGTKNAVSKYWPLQEIVVARFLWRASKDNGRGLEQHIKTEAAELILKATYGYTTEQNCADPLVDLVDEVMDQFSQAFVPGKWAVDSIPALRHIPSWFPGTSWQQTAKLWNKTATDVLNVPFEYVKLLQGNNHSFVSKALAQREEEEGGSDPTDISMIKWAAFSLYTGGSDTTVSTMQSFFLAMAMHPTVQAKAQAELDALLGPTPTRLPTFTDRAQLPYISLIVEEAQRWHPVAPMGLPHATAKEDTIAGYRIPKGSVLLPAMWWYTRDEAVYHDPETFKPERFEAPYNEPYATNVTFGFGRRRCPGHLFADASLFLIIVQALAVFRIQPGLDEEGKEVKLTHGFQEGVIGRPTPFDVKLLPRSEVHERLIEGTVEKHGWEESGAESIRKLMAERP</sequence>
<keyword evidence="7 9" id="KW-0503">Monooxygenase</keyword>
<evidence type="ECO:0000256" key="7">
    <source>
        <dbReference type="ARBA" id="ARBA00023033"/>
    </source>
</evidence>
<dbReference type="CDD" id="cd11065">
    <property type="entry name" value="CYP64-like"/>
    <property type="match status" value="1"/>
</dbReference>
<feature type="binding site" description="axial binding residue" evidence="8">
    <location>
        <position position="442"/>
    </location>
    <ligand>
        <name>heme</name>
        <dbReference type="ChEBI" id="CHEBI:30413"/>
    </ligand>
    <ligandPart>
        <name>Fe</name>
        <dbReference type="ChEBI" id="CHEBI:18248"/>
    </ligandPart>
</feature>
<keyword evidence="12" id="KW-1185">Reference proteome</keyword>
<dbReference type="InterPro" id="IPR017972">
    <property type="entry name" value="Cyt_P450_CS"/>
</dbReference>
<evidence type="ECO:0000256" key="4">
    <source>
        <dbReference type="ARBA" id="ARBA00022723"/>
    </source>
</evidence>
<evidence type="ECO:0000313" key="12">
    <source>
        <dbReference type="Proteomes" id="UP000076837"/>
    </source>
</evidence>
<evidence type="ECO:0000256" key="1">
    <source>
        <dbReference type="ARBA" id="ARBA00001971"/>
    </source>
</evidence>
<evidence type="ECO:0000313" key="11">
    <source>
        <dbReference type="EMBL" id="KZM21218.1"/>
    </source>
</evidence>
<dbReference type="PANTHER" id="PTHR46300">
    <property type="entry name" value="P450, PUTATIVE (EUROFUNG)-RELATED-RELATED"/>
    <property type="match status" value="1"/>
</dbReference>
<keyword evidence="5 9" id="KW-0560">Oxidoreductase</keyword>
<dbReference type="EMBL" id="JYNV01000253">
    <property type="protein sequence ID" value="KZM21218.1"/>
    <property type="molecule type" value="Genomic_DNA"/>
</dbReference>
<dbReference type="Gene3D" id="1.10.630.10">
    <property type="entry name" value="Cytochrome P450"/>
    <property type="match status" value="1"/>
</dbReference>
<dbReference type="PROSITE" id="PS00086">
    <property type="entry name" value="CYTOCHROME_P450"/>
    <property type="match status" value="1"/>
</dbReference>
<keyword evidence="10" id="KW-0812">Transmembrane</keyword>
<dbReference type="InterPro" id="IPR050364">
    <property type="entry name" value="Cytochrome_P450_fung"/>
</dbReference>
<dbReference type="GO" id="GO:0005506">
    <property type="term" value="F:iron ion binding"/>
    <property type="evidence" value="ECO:0007669"/>
    <property type="project" value="InterPro"/>
</dbReference>
<evidence type="ECO:0000256" key="8">
    <source>
        <dbReference type="PIRSR" id="PIRSR602401-1"/>
    </source>
</evidence>
<dbReference type="InterPro" id="IPR001128">
    <property type="entry name" value="Cyt_P450"/>
</dbReference>
<evidence type="ECO:0008006" key="13">
    <source>
        <dbReference type="Google" id="ProtNLM"/>
    </source>
</evidence>
<gene>
    <name evidence="11" type="ORF">ST47_g7624</name>
</gene>
<dbReference type="GO" id="GO:0020037">
    <property type="term" value="F:heme binding"/>
    <property type="evidence" value="ECO:0007669"/>
    <property type="project" value="InterPro"/>
</dbReference>
<comment type="similarity">
    <text evidence="2 9">Belongs to the cytochrome P450 family.</text>
</comment>
<name>A0A163AJ05_DIDRA</name>
<dbReference type="InterPro" id="IPR002401">
    <property type="entry name" value="Cyt_P450_E_grp-I"/>
</dbReference>
<evidence type="ECO:0000256" key="10">
    <source>
        <dbReference type="SAM" id="Phobius"/>
    </source>
</evidence>
<keyword evidence="4 8" id="KW-0479">Metal-binding</keyword>
<dbReference type="PANTHER" id="PTHR46300:SF7">
    <property type="entry name" value="P450, PUTATIVE (EUROFUNG)-RELATED"/>
    <property type="match status" value="1"/>
</dbReference>
<dbReference type="GO" id="GO:0016705">
    <property type="term" value="F:oxidoreductase activity, acting on paired donors, with incorporation or reduction of molecular oxygen"/>
    <property type="evidence" value="ECO:0007669"/>
    <property type="project" value="InterPro"/>
</dbReference>
<dbReference type="SUPFAM" id="SSF48264">
    <property type="entry name" value="Cytochrome P450"/>
    <property type="match status" value="1"/>
</dbReference>
<proteinExistence type="inferred from homology"/>
<keyword evidence="10" id="KW-0472">Membrane</keyword>
<dbReference type="Pfam" id="PF00067">
    <property type="entry name" value="p450"/>
    <property type="match status" value="1"/>
</dbReference>
<evidence type="ECO:0000256" key="9">
    <source>
        <dbReference type="RuleBase" id="RU000461"/>
    </source>
</evidence>
<evidence type="ECO:0000256" key="2">
    <source>
        <dbReference type="ARBA" id="ARBA00010617"/>
    </source>
</evidence>
<dbReference type="InterPro" id="IPR036396">
    <property type="entry name" value="Cyt_P450_sf"/>
</dbReference>
<dbReference type="PRINTS" id="PR00463">
    <property type="entry name" value="EP450I"/>
</dbReference>
<keyword evidence="6 8" id="KW-0408">Iron</keyword>
<evidence type="ECO:0000256" key="3">
    <source>
        <dbReference type="ARBA" id="ARBA00022617"/>
    </source>
</evidence>
<feature type="transmembrane region" description="Helical" evidence="10">
    <location>
        <begin position="6"/>
        <end position="24"/>
    </location>
</feature>
<evidence type="ECO:0000256" key="6">
    <source>
        <dbReference type="ARBA" id="ARBA00023004"/>
    </source>
</evidence>
<organism evidence="11 12">
    <name type="scientific">Didymella rabiei</name>
    <name type="common">Chickpea ascochyta blight fungus</name>
    <name type="synonym">Mycosphaerella rabiei</name>
    <dbReference type="NCBI Taxonomy" id="5454"/>
    <lineage>
        <taxon>Eukaryota</taxon>
        <taxon>Fungi</taxon>
        <taxon>Dikarya</taxon>
        <taxon>Ascomycota</taxon>
        <taxon>Pezizomycotina</taxon>
        <taxon>Dothideomycetes</taxon>
        <taxon>Pleosporomycetidae</taxon>
        <taxon>Pleosporales</taxon>
        <taxon>Pleosporineae</taxon>
        <taxon>Didymellaceae</taxon>
        <taxon>Ascochyta</taxon>
    </lineage>
</organism>
<accession>A0A163AJ05</accession>
<dbReference type="GO" id="GO:0004497">
    <property type="term" value="F:monooxygenase activity"/>
    <property type="evidence" value="ECO:0007669"/>
    <property type="project" value="UniProtKB-KW"/>
</dbReference>
<dbReference type="Proteomes" id="UP000076837">
    <property type="component" value="Unassembled WGS sequence"/>
</dbReference>
<dbReference type="STRING" id="5454.A0A163AJ05"/>
<keyword evidence="10" id="KW-1133">Transmembrane helix</keyword>
<comment type="caution">
    <text evidence="11">The sequence shown here is derived from an EMBL/GenBank/DDBJ whole genome shotgun (WGS) entry which is preliminary data.</text>
</comment>
<protein>
    <recommendedName>
        <fullName evidence="13">Heme binding</fullName>
    </recommendedName>
</protein>
<dbReference type="PRINTS" id="PR00385">
    <property type="entry name" value="P450"/>
</dbReference>